<reference evidence="1" key="1">
    <citation type="submission" date="2018-11" db="EMBL/GenBank/DDBJ databases">
        <authorList>
            <person name="Alioto T."/>
            <person name="Alioto T."/>
        </authorList>
    </citation>
    <scope>NUCLEOTIDE SEQUENCE</scope>
</reference>
<organism evidence="1 2">
    <name type="scientific">Mytilus galloprovincialis</name>
    <name type="common">Mediterranean mussel</name>
    <dbReference type="NCBI Taxonomy" id="29158"/>
    <lineage>
        <taxon>Eukaryota</taxon>
        <taxon>Metazoa</taxon>
        <taxon>Spiralia</taxon>
        <taxon>Lophotrochozoa</taxon>
        <taxon>Mollusca</taxon>
        <taxon>Bivalvia</taxon>
        <taxon>Autobranchia</taxon>
        <taxon>Pteriomorphia</taxon>
        <taxon>Mytilida</taxon>
        <taxon>Mytiloidea</taxon>
        <taxon>Mytilidae</taxon>
        <taxon>Mytilinae</taxon>
        <taxon>Mytilus</taxon>
    </lineage>
</organism>
<feature type="non-terminal residue" evidence="1">
    <location>
        <position position="120"/>
    </location>
</feature>
<dbReference type="EMBL" id="UYJE01005705">
    <property type="protein sequence ID" value="VDI39630.1"/>
    <property type="molecule type" value="Genomic_DNA"/>
</dbReference>
<proteinExistence type="predicted"/>
<accession>A0A8B6ETC9</accession>
<sequence>MDIWMLLKRVWTWIVKVVSLEVVTPVLLGFDANMFCNASEFNDCCNSNTRRWSRTVNDTETVLILEGVSAFPEKFTEIVHSDGFRLILRKLNKSDIGVKYTCSYGFHSSNQTLKERNSIY</sequence>
<protein>
    <recommendedName>
        <fullName evidence="3">Immunoglobulin V-set domain-containing protein</fullName>
    </recommendedName>
</protein>
<dbReference type="Proteomes" id="UP000596742">
    <property type="component" value="Unassembled WGS sequence"/>
</dbReference>
<comment type="caution">
    <text evidence="1">The sequence shown here is derived from an EMBL/GenBank/DDBJ whole genome shotgun (WGS) entry which is preliminary data.</text>
</comment>
<evidence type="ECO:0000313" key="2">
    <source>
        <dbReference type="Proteomes" id="UP000596742"/>
    </source>
</evidence>
<gene>
    <name evidence="1" type="ORF">MGAL_10B068027</name>
</gene>
<keyword evidence="2" id="KW-1185">Reference proteome</keyword>
<evidence type="ECO:0008006" key="3">
    <source>
        <dbReference type="Google" id="ProtNLM"/>
    </source>
</evidence>
<name>A0A8B6ETC9_MYTGA</name>
<evidence type="ECO:0000313" key="1">
    <source>
        <dbReference type="EMBL" id="VDI39630.1"/>
    </source>
</evidence>
<dbReference type="AlphaFoldDB" id="A0A8B6ETC9"/>
<dbReference type="OrthoDB" id="10530933at2759"/>